<dbReference type="RefSeq" id="XP_065458821.1">
    <property type="nucleotide sequence ID" value="XM_065602749.1"/>
</dbReference>
<reference evidence="1 2" key="1">
    <citation type="submission" date="2023-09" db="EMBL/GenBank/DDBJ databases">
        <title>Complete-Gapless Cercospora beticola genome.</title>
        <authorList>
            <person name="Wyatt N.A."/>
            <person name="Spanner R.E."/>
            <person name="Bolton M.D."/>
        </authorList>
    </citation>
    <scope>NUCLEOTIDE SEQUENCE [LARGE SCALE GENOMIC DNA]</scope>
    <source>
        <strain evidence="1">Cb09-40</strain>
    </source>
</reference>
<dbReference type="EMBL" id="CP134187">
    <property type="protein sequence ID" value="WPB01536.1"/>
    <property type="molecule type" value="Genomic_DNA"/>
</dbReference>
<dbReference type="GeneID" id="90644222"/>
<dbReference type="Proteomes" id="UP001302367">
    <property type="component" value="Chromosome 4"/>
</dbReference>
<organism evidence="1 2">
    <name type="scientific">Cercospora beticola</name>
    <name type="common">Sugarbeet leaf spot fungus</name>
    <dbReference type="NCBI Taxonomy" id="122368"/>
    <lineage>
        <taxon>Eukaryota</taxon>
        <taxon>Fungi</taxon>
        <taxon>Dikarya</taxon>
        <taxon>Ascomycota</taxon>
        <taxon>Pezizomycotina</taxon>
        <taxon>Dothideomycetes</taxon>
        <taxon>Dothideomycetidae</taxon>
        <taxon>Mycosphaerellales</taxon>
        <taxon>Mycosphaerellaceae</taxon>
        <taxon>Cercospora</taxon>
    </lineage>
</organism>
<evidence type="ECO:0000313" key="2">
    <source>
        <dbReference type="Proteomes" id="UP001302367"/>
    </source>
</evidence>
<protein>
    <submittedName>
        <fullName evidence="1">Uncharacterized protein</fullName>
    </submittedName>
</protein>
<proteinExistence type="predicted"/>
<sequence length="374" mass="42133">MRYNRCRKDELVKFATDREVVVNSKTEKGPTKKDYIAALVKADQDATFPFENLAPELRNMVYAELLTLQDSFTCFPQILRTSRQINQEATGLLYRLNYVDVVIKDSGVCAHGHRCGSFTPHMLRLQPDTHFTALKWPEFLRRAHHLRVIVPDDIWSQLSVGGADQRIGCIANTLYSLCRMLREGNSVRHLRIMAQPDAASAMESIQAMFYPLRMLGGMTLEIVDGSGTSLANFYTDQDAGIAITSPEAHIRLLYDCYLTMRALSDGLADRKFPGFYPLERAATAFLNAVSAAGPWSESDRDKTPAWFHALHTAVVQVRTTMEARHQPRTPVQHELFSRVYRLLALEVDKPGYGRNPLVAPAPWQIKSSSSGERS</sequence>
<accession>A0ABZ0NQ00</accession>
<keyword evidence="2" id="KW-1185">Reference proteome</keyword>
<gene>
    <name evidence="1" type="ORF">RHO25_006163</name>
</gene>
<name>A0ABZ0NQ00_CERBT</name>
<evidence type="ECO:0000313" key="1">
    <source>
        <dbReference type="EMBL" id="WPB01536.1"/>
    </source>
</evidence>